<evidence type="ECO:0000256" key="5">
    <source>
        <dbReference type="SAM" id="MobiDB-lite"/>
    </source>
</evidence>
<dbReference type="GO" id="GO:0006545">
    <property type="term" value="P:glycine biosynthetic process"/>
    <property type="evidence" value="ECO:0007669"/>
    <property type="project" value="TreeGrafter"/>
</dbReference>
<reference evidence="7" key="1">
    <citation type="journal article" date="2018" name="Biosci. Biotechnol. Biochem.">
        <title>Polysaccharide hydrolase of the hadal zone amphipods Hirondellea gigas.</title>
        <authorList>
            <person name="Kobayashi H."/>
            <person name="Nagahama T."/>
            <person name="Arai W."/>
            <person name="Sasagawa Y."/>
            <person name="Umeda M."/>
            <person name="Hayashi T."/>
            <person name="Nikaido I."/>
            <person name="Watanabe H."/>
            <person name="Oguri K."/>
            <person name="Kitazato H."/>
            <person name="Fujioka K."/>
            <person name="Kido Y."/>
            <person name="Takami H."/>
        </authorList>
    </citation>
    <scope>NUCLEOTIDE SEQUENCE</scope>
    <source>
        <tissue evidence="7">Whole body</tissue>
    </source>
</reference>
<dbReference type="InterPro" id="IPR015424">
    <property type="entry name" value="PyrdxlP-dep_Trfase"/>
</dbReference>
<dbReference type="GO" id="GO:0008732">
    <property type="term" value="F:L-allo-threonine aldolase activity"/>
    <property type="evidence" value="ECO:0007669"/>
    <property type="project" value="TreeGrafter"/>
</dbReference>
<feature type="region of interest" description="Disordered" evidence="5">
    <location>
        <begin position="1"/>
        <end position="51"/>
    </location>
</feature>
<proteinExistence type="evidence at transcript level"/>
<organism evidence="7">
    <name type="scientific">Hirondellea gigas</name>
    <dbReference type="NCBI Taxonomy" id="1518452"/>
    <lineage>
        <taxon>Eukaryota</taxon>
        <taxon>Metazoa</taxon>
        <taxon>Ecdysozoa</taxon>
        <taxon>Arthropoda</taxon>
        <taxon>Crustacea</taxon>
        <taxon>Multicrustacea</taxon>
        <taxon>Malacostraca</taxon>
        <taxon>Eumalacostraca</taxon>
        <taxon>Peracarida</taxon>
        <taxon>Amphipoda</taxon>
        <taxon>Amphilochidea</taxon>
        <taxon>Lysianassida</taxon>
        <taxon>Lysianassidira</taxon>
        <taxon>Lysianassoidea</taxon>
        <taxon>Lysianassidae</taxon>
        <taxon>Hirondellea</taxon>
    </lineage>
</organism>
<sequence length="625" mass="68509">MALNHRGQTYAIETKPAPYDEDKSNNSYAEKDHFGGGVVGHQQQQSHNGEQSGYLSAAAVITCEPSAVGGANICLESVGEEDEEGVRKVLHMGEGDILSTQGHLVVETPHIDTIADIPEHDYPEATPVRGRKTKKRTPGDYVVKKIKTESGVEIEKKVKIYSQRYRKAWQRLPECRGWLRMGSTMERAHCSVCNKELTAGKSELLKHAATKKHQRRMELAAAGQLGGAGAPVEDADMPVMRPSVMEGTPHHTVDLRSDTVTYPSIKMKEAMFRAPMGDDVFGEDPTVKELEKKIASLLGKESALLVPSGTMANLICVLTHCWTRGSEVILGDQSHLHVWAQGGMAQIGNVHHRALKNLPDGTFNLMELKSFVRGDDPHWPVTSLVAIENTQNMIGGKALPIRWLDELGTVCQELGLPLHCDGARLLNASVAVGQPPSRLVKHCQSIAFCINKGLGAPMGSLVVGSKEFIDRAIRVRKVLGGGLHQAGMFAAAGIYALEHVAPRLAWDHTHARAIAQGVKEMHSSAVTVDLKEVQTNMVLLHTDNIRVNAKKFCERLAMVSDDEAEELDEQTIVMMLPITDTVVRCMTHCALTKSDIASVVKKLKYVINEYDSLVFLEYKIEVGQT</sequence>
<dbReference type="InterPro" id="IPR015422">
    <property type="entry name" value="PyrdxlP-dep_Trfase_small"/>
</dbReference>
<keyword evidence="4" id="KW-0456">Lyase</keyword>
<dbReference type="EMBL" id="IACF01003388">
    <property type="protein sequence ID" value="LAB69005.1"/>
    <property type="molecule type" value="mRNA"/>
</dbReference>
<dbReference type="SUPFAM" id="SSF53383">
    <property type="entry name" value="PLP-dependent transferases"/>
    <property type="match status" value="1"/>
</dbReference>
<dbReference type="Pfam" id="PF01212">
    <property type="entry name" value="Beta_elim_lyase"/>
    <property type="match status" value="1"/>
</dbReference>
<dbReference type="NCBIfam" id="NF041359">
    <property type="entry name" value="GntG_guanitoxin"/>
    <property type="match status" value="1"/>
</dbReference>
<dbReference type="GO" id="GO:0005829">
    <property type="term" value="C:cytosol"/>
    <property type="evidence" value="ECO:0007669"/>
    <property type="project" value="TreeGrafter"/>
</dbReference>
<comment type="similarity">
    <text evidence="2">Belongs to the threonine aldolase family.</text>
</comment>
<protein>
    <submittedName>
        <fullName evidence="7">Low-specificity L-threonine aldolase 2</fullName>
    </submittedName>
</protein>
<dbReference type="FunFam" id="3.40.640.10:FF:000030">
    <property type="entry name" value="Low-specificity L-threonine aldolase"/>
    <property type="match status" value="1"/>
</dbReference>
<evidence type="ECO:0000256" key="2">
    <source>
        <dbReference type="ARBA" id="ARBA00006966"/>
    </source>
</evidence>
<dbReference type="AlphaFoldDB" id="A0A2P2I4R8"/>
<evidence type="ECO:0000313" key="7">
    <source>
        <dbReference type="EMBL" id="LAB69005.1"/>
    </source>
</evidence>
<keyword evidence="3" id="KW-0663">Pyridoxal phosphate</keyword>
<comment type="cofactor">
    <cofactor evidence="1">
        <name>pyridoxal 5'-phosphate</name>
        <dbReference type="ChEBI" id="CHEBI:597326"/>
    </cofactor>
</comment>
<name>A0A2P2I4R8_9CRUS</name>
<dbReference type="FunFam" id="3.90.1150.10:FF:000041">
    <property type="entry name" value="Low-specificity L-threonine aldolase"/>
    <property type="match status" value="1"/>
</dbReference>
<evidence type="ECO:0000259" key="6">
    <source>
        <dbReference type="Pfam" id="PF01212"/>
    </source>
</evidence>
<dbReference type="Gene3D" id="3.90.1150.10">
    <property type="entry name" value="Aspartate Aminotransferase, domain 1"/>
    <property type="match status" value="1"/>
</dbReference>
<feature type="compositionally biased region" description="Basic and acidic residues" evidence="5">
    <location>
        <begin position="18"/>
        <end position="34"/>
    </location>
</feature>
<feature type="domain" description="Aromatic amino acid beta-eliminating lyase/threonine aldolase" evidence="6">
    <location>
        <begin position="254"/>
        <end position="541"/>
    </location>
</feature>
<accession>A0A2P2I4R8</accession>
<evidence type="ECO:0000256" key="3">
    <source>
        <dbReference type="ARBA" id="ARBA00022898"/>
    </source>
</evidence>
<dbReference type="PANTHER" id="PTHR48097">
    <property type="entry name" value="L-THREONINE ALDOLASE-RELATED"/>
    <property type="match status" value="1"/>
</dbReference>
<dbReference type="Gene3D" id="3.40.640.10">
    <property type="entry name" value="Type I PLP-dependent aspartate aminotransferase-like (Major domain)"/>
    <property type="match status" value="1"/>
</dbReference>
<dbReference type="GO" id="GO:0006567">
    <property type="term" value="P:L-threonine catabolic process"/>
    <property type="evidence" value="ECO:0007669"/>
    <property type="project" value="TreeGrafter"/>
</dbReference>
<dbReference type="InterPro" id="IPR001597">
    <property type="entry name" value="ArAA_b-elim_lyase/Thr_aldolase"/>
</dbReference>
<evidence type="ECO:0000256" key="4">
    <source>
        <dbReference type="ARBA" id="ARBA00023239"/>
    </source>
</evidence>
<dbReference type="InterPro" id="IPR023603">
    <property type="entry name" value="Low_specificity_L-TA-like"/>
</dbReference>
<dbReference type="PANTHER" id="PTHR48097:SF9">
    <property type="entry name" value="L-THREONINE ALDOLASE"/>
    <property type="match status" value="1"/>
</dbReference>
<dbReference type="InterPro" id="IPR015421">
    <property type="entry name" value="PyrdxlP-dep_Trfase_major"/>
</dbReference>
<evidence type="ECO:0000256" key="1">
    <source>
        <dbReference type="ARBA" id="ARBA00001933"/>
    </source>
</evidence>